<sequence length="768" mass="83455">MLLLPTRRPESEPGFRRPSAATAAPELYQLPPRRPSGFGGATQEEPGCIDSDSVLYRTCARCAALDFARILDWKAGQPRAWIPLSHVLLQPQQSQQAAGSTTLCPYCLFFGAMLGPDAAAAGLGGKFTPYLRIRLAFERLGGVGERHELARCVLAEVVTRNRALPRGFIVKAQGEEEGEKGEDDDDKDARRLRGRLVPRMLDVALLKCWMHHCRETHATTCRRPSEAIVSGLRLIDCLERSIVCADGLENCEYVTLSYVWGLPDGDDDDDGFALPEVIPAVFADAMTLTTSLGLRYLWIDRFCLFPLAEEEQRRQTGLMDDILSRAELTLVAASGSKAVDGLAGVSVPRQAQLSLKTETGLYTTTLQRPDLETAASAWAGRAWTLQEGLLARRRLVLGRSQAYFQCRALHCVESVALPLTTAPTVDLGRVFPDCHARPELQIGTFMARRLARPEHRLDAFAGVLRAWARAASRPLQHLLGLPLFHPDAFVDVAVVSQTDRLAVALGWMADGTASASARTRGGGGGGASSPCRLLPVAGPGAEASYYPSWTWLAWTLEPPSDGRGFNFSLVGSDDSSSSSSSSSSSTTTTTTTTTTIIDRVCAVPGMEISIGFTTPGVVLSWEIDGGEALSRRRDPISFLRLETLCADLHLSARPPWTVDQALTPALAPHARLAIEAWVRAASPPPPDRRHRLVLVLLSGRGWRLGGAATALVCRHRRWDPAQPLLRLGALAVEHHGLVVVGGHCRPRHAVLRGEDGHLSLSMREVDLY</sequence>
<dbReference type="AlphaFoldDB" id="A0A2A9PK86"/>
<dbReference type="OrthoDB" id="5428863at2759"/>
<protein>
    <recommendedName>
        <fullName evidence="2">Heterokaryon incompatibility domain-containing protein</fullName>
    </recommendedName>
</protein>
<gene>
    <name evidence="3" type="ORF">XA68_17677</name>
</gene>
<comment type="caution">
    <text evidence="3">The sequence shown here is derived from an EMBL/GenBank/DDBJ whole genome shotgun (WGS) entry which is preliminary data.</text>
</comment>
<proteinExistence type="predicted"/>
<evidence type="ECO:0000256" key="1">
    <source>
        <dbReference type="SAM" id="MobiDB-lite"/>
    </source>
</evidence>
<evidence type="ECO:0000259" key="2">
    <source>
        <dbReference type="Pfam" id="PF06985"/>
    </source>
</evidence>
<dbReference type="Pfam" id="PF06985">
    <property type="entry name" value="HET"/>
    <property type="match status" value="1"/>
</dbReference>
<organism evidence="3 4">
    <name type="scientific">Ophiocordyceps unilateralis</name>
    <name type="common">Zombie-ant fungus</name>
    <name type="synonym">Torrubia unilateralis</name>
    <dbReference type="NCBI Taxonomy" id="268505"/>
    <lineage>
        <taxon>Eukaryota</taxon>
        <taxon>Fungi</taxon>
        <taxon>Dikarya</taxon>
        <taxon>Ascomycota</taxon>
        <taxon>Pezizomycotina</taxon>
        <taxon>Sordariomycetes</taxon>
        <taxon>Hypocreomycetidae</taxon>
        <taxon>Hypocreales</taxon>
        <taxon>Ophiocordycipitaceae</taxon>
        <taxon>Ophiocordyceps</taxon>
    </lineage>
</organism>
<evidence type="ECO:0000313" key="3">
    <source>
        <dbReference type="EMBL" id="PFH61322.1"/>
    </source>
</evidence>
<evidence type="ECO:0000313" key="4">
    <source>
        <dbReference type="Proteomes" id="UP000037136"/>
    </source>
</evidence>
<feature type="domain" description="Heterokaryon incompatibility" evidence="2">
    <location>
        <begin position="253"/>
        <end position="387"/>
    </location>
</feature>
<dbReference type="PANTHER" id="PTHR33112:SF1">
    <property type="entry name" value="HETEROKARYON INCOMPATIBILITY DOMAIN-CONTAINING PROTEIN"/>
    <property type="match status" value="1"/>
</dbReference>
<dbReference type="EMBL" id="LAZP02000078">
    <property type="protein sequence ID" value="PFH61322.1"/>
    <property type="molecule type" value="Genomic_DNA"/>
</dbReference>
<keyword evidence="4" id="KW-1185">Reference proteome</keyword>
<accession>A0A2A9PK86</accession>
<reference evidence="3 4" key="1">
    <citation type="journal article" date="2015" name="BMC Genomics">
        <title>Gene expression during zombie ant biting behavior reflects the complexity underlying fungal parasitic behavioral manipulation.</title>
        <authorList>
            <person name="de Bekker C."/>
            <person name="Ohm R.A."/>
            <person name="Loreto R.G."/>
            <person name="Sebastian A."/>
            <person name="Albert I."/>
            <person name="Merrow M."/>
            <person name="Brachmann A."/>
            <person name="Hughes D.P."/>
        </authorList>
    </citation>
    <scope>NUCLEOTIDE SEQUENCE [LARGE SCALE GENOMIC DNA]</scope>
    <source>
        <strain evidence="3 4">SC16a</strain>
    </source>
</reference>
<name>A0A2A9PK86_OPHUN</name>
<dbReference type="InterPro" id="IPR010730">
    <property type="entry name" value="HET"/>
</dbReference>
<dbReference type="PANTHER" id="PTHR33112">
    <property type="entry name" value="DOMAIN PROTEIN, PUTATIVE-RELATED"/>
    <property type="match status" value="1"/>
</dbReference>
<reference evidence="3 4" key="2">
    <citation type="journal article" date="2017" name="Sci. Rep.">
        <title>Ant-infecting Ophiocordyceps genomes reveal a high diversity of potential behavioral manipulation genes and a possible major role for enterotoxins.</title>
        <authorList>
            <person name="de Bekker C."/>
            <person name="Ohm R.A."/>
            <person name="Evans H.C."/>
            <person name="Brachmann A."/>
            <person name="Hughes D.P."/>
        </authorList>
    </citation>
    <scope>NUCLEOTIDE SEQUENCE [LARGE SCALE GENOMIC DNA]</scope>
    <source>
        <strain evidence="3 4">SC16a</strain>
    </source>
</reference>
<dbReference type="STRING" id="268505.A0A2A9PK86"/>
<feature type="region of interest" description="Disordered" evidence="1">
    <location>
        <begin position="1"/>
        <end position="24"/>
    </location>
</feature>
<dbReference type="Proteomes" id="UP000037136">
    <property type="component" value="Unassembled WGS sequence"/>
</dbReference>